<evidence type="ECO:0000256" key="1">
    <source>
        <dbReference type="ARBA" id="ARBA00004790"/>
    </source>
</evidence>
<organism evidence="9 10">
    <name type="scientific">Leptospira sarikeiensis</name>
    <dbReference type="NCBI Taxonomy" id="2484943"/>
    <lineage>
        <taxon>Bacteria</taxon>
        <taxon>Pseudomonadati</taxon>
        <taxon>Spirochaetota</taxon>
        <taxon>Spirochaetia</taxon>
        <taxon>Leptospirales</taxon>
        <taxon>Leptospiraceae</taxon>
        <taxon>Leptospira</taxon>
    </lineage>
</organism>
<dbReference type="InterPro" id="IPR022310">
    <property type="entry name" value="NAD/GMP_synthase"/>
</dbReference>
<dbReference type="GO" id="GO:0004359">
    <property type="term" value="F:glutaminase activity"/>
    <property type="evidence" value="ECO:0007669"/>
    <property type="project" value="InterPro"/>
</dbReference>
<evidence type="ECO:0000256" key="4">
    <source>
        <dbReference type="ARBA" id="ARBA00022840"/>
    </source>
</evidence>
<keyword evidence="3 6" id="KW-0547">Nucleotide-binding</keyword>
<protein>
    <recommendedName>
        <fullName evidence="7">NH(3)-dependent NAD(+) synthetase</fullName>
        <ecNumber evidence="7">6.3.1.5</ecNumber>
    </recommendedName>
</protein>
<dbReference type="UniPathway" id="UPA00253"/>
<dbReference type="InterPro" id="IPR003694">
    <property type="entry name" value="NAD_synthase"/>
</dbReference>
<dbReference type="GO" id="GO:0009435">
    <property type="term" value="P:NAD+ biosynthetic process"/>
    <property type="evidence" value="ECO:0007669"/>
    <property type="project" value="UniProtKB-UniPathway"/>
</dbReference>
<keyword evidence="4 6" id="KW-0067">ATP-binding</keyword>
<name>A0A4R9JYP6_9LEPT</name>
<evidence type="ECO:0000313" key="9">
    <source>
        <dbReference type="EMBL" id="TGL57697.1"/>
    </source>
</evidence>
<evidence type="ECO:0000256" key="7">
    <source>
        <dbReference type="RuleBase" id="RU003812"/>
    </source>
</evidence>
<keyword evidence="5 6" id="KW-0520">NAD</keyword>
<feature type="domain" description="NAD/GMP synthase" evidence="8">
    <location>
        <begin position="44"/>
        <end position="300"/>
    </location>
</feature>
<accession>A0A4R9JYP6</accession>
<dbReference type="Pfam" id="PF02540">
    <property type="entry name" value="NAD_synthase"/>
    <property type="match status" value="1"/>
</dbReference>
<dbReference type="GO" id="GO:0008795">
    <property type="term" value="F:NAD+ synthase activity"/>
    <property type="evidence" value="ECO:0007669"/>
    <property type="project" value="UniProtKB-EC"/>
</dbReference>
<comment type="catalytic activity">
    <reaction evidence="7">
        <text>deamido-NAD(+) + NH4(+) + ATP = AMP + diphosphate + NAD(+) + H(+)</text>
        <dbReference type="Rhea" id="RHEA:21188"/>
        <dbReference type="ChEBI" id="CHEBI:15378"/>
        <dbReference type="ChEBI" id="CHEBI:28938"/>
        <dbReference type="ChEBI" id="CHEBI:30616"/>
        <dbReference type="ChEBI" id="CHEBI:33019"/>
        <dbReference type="ChEBI" id="CHEBI:57540"/>
        <dbReference type="ChEBI" id="CHEBI:58437"/>
        <dbReference type="ChEBI" id="CHEBI:456215"/>
        <dbReference type="EC" id="6.3.1.5"/>
    </reaction>
</comment>
<dbReference type="GO" id="GO:0005737">
    <property type="term" value="C:cytoplasm"/>
    <property type="evidence" value="ECO:0007669"/>
    <property type="project" value="InterPro"/>
</dbReference>
<dbReference type="AlphaFoldDB" id="A0A4R9JYP6"/>
<dbReference type="PANTHER" id="PTHR23090">
    <property type="entry name" value="NH 3 /GLUTAMINE-DEPENDENT NAD + SYNTHETASE"/>
    <property type="match status" value="1"/>
</dbReference>
<evidence type="ECO:0000256" key="6">
    <source>
        <dbReference type="RuleBase" id="RU003811"/>
    </source>
</evidence>
<comment type="similarity">
    <text evidence="6">Belongs to the NAD synthetase family.</text>
</comment>
<dbReference type="SUPFAM" id="SSF52402">
    <property type="entry name" value="Adenine nucleotide alpha hydrolases-like"/>
    <property type="match status" value="1"/>
</dbReference>
<dbReference type="GO" id="GO:0005524">
    <property type="term" value="F:ATP binding"/>
    <property type="evidence" value="ECO:0007669"/>
    <property type="project" value="UniProtKB-KW"/>
</dbReference>
<evidence type="ECO:0000256" key="2">
    <source>
        <dbReference type="ARBA" id="ARBA00022598"/>
    </source>
</evidence>
<dbReference type="NCBIfam" id="TIGR00552">
    <property type="entry name" value="nadE"/>
    <property type="match status" value="1"/>
</dbReference>
<proteinExistence type="inferred from homology"/>
<comment type="caution">
    <text evidence="9">The sequence shown here is derived from an EMBL/GenBank/DDBJ whole genome shotgun (WGS) entry which is preliminary data.</text>
</comment>
<dbReference type="GO" id="GO:0003952">
    <property type="term" value="F:NAD+ synthase (glutamine-hydrolyzing) activity"/>
    <property type="evidence" value="ECO:0007669"/>
    <property type="project" value="InterPro"/>
</dbReference>
<dbReference type="EMBL" id="RQGF01000043">
    <property type="protein sequence ID" value="TGL57697.1"/>
    <property type="molecule type" value="Genomic_DNA"/>
</dbReference>
<comment type="pathway">
    <text evidence="1">Cofactor biosynthesis; NAD(+) biosynthesis.</text>
</comment>
<dbReference type="PANTHER" id="PTHR23090:SF9">
    <property type="entry name" value="GLUTAMINE-DEPENDENT NAD(+) SYNTHETASE"/>
    <property type="match status" value="1"/>
</dbReference>
<evidence type="ECO:0000256" key="5">
    <source>
        <dbReference type="ARBA" id="ARBA00023027"/>
    </source>
</evidence>
<dbReference type="Proteomes" id="UP000297762">
    <property type="component" value="Unassembled WGS sequence"/>
</dbReference>
<keyword evidence="2 6" id="KW-0436">Ligase</keyword>
<evidence type="ECO:0000259" key="8">
    <source>
        <dbReference type="Pfam" id="PF02540"/>
    </source>
</evidence>
<gene>
    <name evidence="9" type="primary">nadE</name>
    <name evidence="9" type="ORF">EHQ64_20110</name>
</gene>
<evidence type="ECO:0000313" key="10">
    <source>
        <dbReference type="Proteomes" id="UP000297762"/>
    </source>
</evidence>
<dbReference type="EC" id="6.3.1.5" evidence="7"/>
<dbReference type="CDD" id="cd00553">
    <property type="entry name" value="NAD_synthase"/>
    <property type="match status" value="1"/>
</dbReference>
<sequence>MIDRNNNPSISISNLVQGLKTESELRRFLDTKRGFDLNIHLKSKIQYINNFFRTENLDSCVVGLSGGIDSSVVLGLLDLASNEPNSPIKKIRGITLPIFNIGATGQKETLRKFELLKSHFSMQNSKIEFSEKDLTRVQENYLQLEEGNYSPFAAGQLLSIIRIPFLYFQAALLQDQNYKSIVVGTTNRDEGSYLGFYGKASDGMVDLQPIADLHKSEVYTIAKNIGIPEEIIQAEPRGDIFDGKTDQEIIGANYEDIRFFILLKDFNIGHKSVSNLFSSNTIQSFKNIETIHKKNLHKYKVGLPSRFVDVMKRSVEGGWS</sequence>
<dbReference type="Gene3D" id="3.40.50.620">
    <property type="entry name" value="HUPs"/>
    <property type="match status" value="1"/>
</dbReference>
<reference evidence="9" key="1">
    <citation type="journal article" date="2019" name="PLoS Negl. Trop. Dis.">
        <title>Revisiting the worldwide diversity of Leptospira species in the environment.</title>
        <authorList>
            <person name="Vincent A.T."/>
            <person name="Schiettekatte O."/>
            <person name="Bourhy P."/>
            <person name="Veyrier F.J."/>
            <person name="Picardeau M."/>
        </authorList>
    </citation>
    <scope>NUCLEOTIDE SEQUENCE [LARGE SCALE GENOMIC DNA]</scope>
    <source>
        <strain evidence="9">201702455</strain>
    </source>
</reference>
<keyword evidence="10" id="KW-1185">Reference proteome</keyword>
<dbReference type="InterPro" id="IPR014729">
    <property type="entry name" value="Rossmann-like_a/b/a_fold"/>
</dbReference>
<dbReference type="OrthoDB" id="9803818at2"/>
<evidence type="ECO:0000256" key="3">
    <source>
        <dbReference type="ARBA" id="ARBA00022741"/>
    </source>
</evidence>
<dbReference type="RefSeq" id="WP_135651595.1">
    <property type="nucleotide sequence ID" value="NZ_RQGF01000043.1"/>
</dbReference>